<dbReference type="GeneID" id="92178594"/>
<protein>
    <recommendedName>
        <fullName evidence="10">Uracil transporter FurD</fullName>
    </recommendedName>
</protein>
<feature type="transmembrane region" description="Helical" evidence="7">
    <location>
        <begin position="379"/>
        <end position="399"/>
    </location>
</feature>
<comment type="subcellular location">
    <subcellularLocation>
        <location evidence="1">Membrane</location>
        <topology evidence="1">Multi-pass membrane protein</topology>
    </subcellularLocation>
</comment>
<organism evidence="8 9">
    <name type="scientific">Kwoniella newhampshirensis</name>
    <dbReference type="NCBI Taxonomy" id="1651941"/>
    <lineage>
        <taxon>Eukaryota</taxon>
        <taxon>Fungi</taxon>
        <taxon>Dikarya</taxon>
        <taxon>Basidiomycota</taxon>
        <taxon>Agaricomycotina</taxon>
        <taxon>Tremellomycetes</taxon>
        <taxon>Tremellales</taxon>
        <taxon>Cryptococcaceae</taxon>
        <taxon>Kwoniella</taxon>
    </lineage>
</organism>
<reference evidence="8 9" key="1">
    <citation type="journal article" date="2024" name="bioRxiv">
        <title>Comparative genomics of Cryptococcus and Kwoniella reveals pathogenesis evolution and contrasting karyotype dynamics via intercentromeric recombination or chromosome fusion.</title>
        <authorList>
            <person name="Coelho M.A."/>
            <person name="David-Palma M."/>
            <person name="Shea T."/>
            <person name="Bowers K."/>
            <person name="McGinley-Smith S."/>
            <person name="Mohammad A.W."/>
            <person name="Gnirke A."/>
            <person name="Yurkov A.M."/>
            <person name="Nowrousian M."/>
            <person name="Sun S."/>
            <person name="Cuomo C.A."/>
            <person name="Heitman J."/>
        </authorList>
    </citation>
    <scope>NUCLEOTIDE SEQUENCE [LARGE SCALE GENOMIC DNA]</scope>
    <source>
        <strain evidence="8 9">CBS 13917</strain>
    </source>
</reference>
<keyword evidence="3 7" id="KW-0812">Transmembrane</keyword>
<feature type="transmembrane region" description="Helical" evidence="7">
    <location>
        <begin position="52"/>
        <end position="73"/>
    </location>
</feature>
<evidence type="ECO:0000313" key="8">
    <source>
        <dbReference type="EMBL" id="KAK8866184.1"/>
    </source>
</evidence>
<dbReference type="AlphaFoldDB" id="A0AAW0Z5E4"/>
<keyword evidence="5 7" id="KW-0472">Membrane</keyword>
<evidence type="ECO:0000256" key="2">
    <source>
        <dbReference type="ARBA" id="ARBA00008974"/>
    </source>
</evidence>
<feature type="transmembrane region" description="Helical" evidence="7">
    <location>
        <begin position="453"/>
        <end position="472"/>
    </location>
</feature>
<feature type="transmembrane region" description="Helical" evidence="7">
    <location>
        <begin position="174"/>
        <end position="195"/>
    </location>
</feature>
<feature type="transmembrane region" description="Helical" evidence="7">
    <location>
        <begin position="331"/>
        <end position="349"/>
    </location>
</feature>
<feature type="transmembrane region" description="Helical" evidence="7">
    <location>
        <begin position="286"/>
        <end position="311"/>
    </location>
</feature>
<dbReference type="InterPro" id="IPR045225">
    <property type="entry name" value="Uracil/uridine/allantoin_perm"/>
</dbReference>
<dbReference type="GO" id="GO:0005886">
    <property type="term" value="C:plasma membrane"/>
    <property type="evidence" value="ECO:0007669"/>
    <property type="project" value="TreeGrafter"/>
</dbReference>
<feature type="transmembrane region" description="Helical" evidence="7">
    <location>
        <begin position="126"/>
        <end position="154"/>
    </location>
</feature>
<feature type="transmembrane region" description="Helical" evidence="7">
    <location>
        <begin position="405"/>
        <end position="426"/>
    </location>
</feature>
<evidence type="ECO:0000256" key="7">
    <source>
        <dbReference type="SAM" id="Phobius"/>
    </source>
</evidence>
<dbReference type="KEGG" id="kne:92178594"/>
<feature type="transmembrane region" description="Helical" evidence="7">
    <location>
        <begin position="79"/>
        <end position="105"/>
    </location>
</feature>
<proteinExistence type="inferred from homology"/>
<dbReference type="Gene3D" id="1.10.4160.10">
    <property type="entry name" value="Hydantoin permease"/>
    <property type="match status" value="1"/>
</dbReference>
<keyword evidence="9" id="KW-1185">Reference proteome</keyword>
<feature type="transmembrane region" description="Helical" evidence="7">
    <location>
        <begin position="484"/>
        <end position="503"/>
    </location>
</feature>
<feature type="transmembrane region" description="Helical" evidence="7">
    <location>
        <begin position="244"/>
        <end position="265"/>
    </location>
</feature>
<keyword evidence="4 7" id="KW-1133">Transmembrane helix</keyword>
<feature type="transmembrane region" description="Helical" evidence="7">
    <location>
        <begin position="202"/>
        <end position="224"/>
    </location>
</feature>
<evidence type="ECO:0000256" key="4">
    <source>
        <dbReference type="ARBA" id="ARBA00022989"/>
    </source>
</evidence>
<evidence type="ECO:0000256" key="1">
    <source>
        <dbReference type="ARBA" id="ARBA00004141"/>
    </source>
</evidence>
<evidence type="ECO:0000256" key="5">
    <source>
        <dbReference type="ARBA" id="ARBA00023136"/>
    </source>
</evidence>
<feature type="region of interest" description="Disordered" evidence="6">
    <location>
        <begin position="539"/>
        <end position="559"/>
    </location>
</feature>
<gene>
    <name evidence="8" type="ORF">IAR55_001335</name>
</gene>
<name>A0AAW0Z5E4_9TREE</name>
<evidence type="ECO:0000313" key="9">
    <source>
        <dbReference type="Proteomes" id="UP001388673"/>
    </source>
</evidence>
<dbReference type="Pfam" id="PF02133">
    <property type="entry name" value="Transp_cyt_pur"/>
    <property type="match status" value="1"/>
</dbReference>
<dbReference type="RefSeq" id="XP_066805663.1">
    <property type="nucleotide sequence ID" value="XM_066944462.1"/>
</dbReference>
<dbReference type="InterPro" id="IPR001248">
    <property type="entry name" value="Pur-cyt_permease"/>
</dbReference>
<dbReference type="PANTHER" id="PTHR30618:SF0">
    <property type="entry name" value="PURINE-URACIL PERMEASE NCS1"/>
    <property type="match status" value="1"/>
</dbReference>
<dbReference type="Proteomes" id="UP001388673">
    <property type="component" value="Unassembled WGS sequence"/>
</dbReference>
<dbReference type="PANTHER" id="PTHR30618">
    <property type="entry name" value="NCS1 FAMILY PURINE/PYRIMIDINE TRANSPORTER"/>
    <property type="match status" value="1"/>
</dbReference>
<evidence type="ECO:0008006" key="10">
    <source>
        <dbReference type="Google" id="ProtNLM"/>
    </source>
</evidence>
<comment type="caution">
    <text evidence="8">The sequence shown here is derived from an EMBL/GenBank/DDBJ whole genome shotgun (WGS) entry which is preliminary data.</text>
</comment>
<dbReference type="EMBL" id="JBCAWK010000002">
    <property type="protein sequence ID" value="KAK8866184.1"/>
    <property type="molecule type" value="Genomic_DNA"/>
</dbReference>
<evidence type="ECO:0000256" key="6">
    <source>
        <dbReference type="SAM" id="MobiDB-lite"/>
    </source>
</evidence>
<feature type="compositionally biased region" description="Basic and acidic residues" evidence="6">
    <location>
        <begin position="546"/>
        <end position="559"/>
    </location>
</feature>
<dbReference type="GO" id="GO:0015205">
    <property type="term" value="F:nucleobase transmembrane transporter activity"/>
    <property type="evidence" value="ECO:0007669"/>
    <property type="project" value="TreeGrafter"/>
</dbReference>
<evidence type="ECO:0000256" key="3">
    <source>
        <dbReference type="ARBA" id="ARBA00022692"/>
    </source>
</evidence>
<sequence>MTIATTLKKRATTTSAWVLPKEESCIAPEEIWSNKDMDPTPYEYRRWTSWTFFTYWISDLINPGTWATVASFVSLGLTWWESCLAIFVGGFLVSVVITANGYVGAKIHTPFAVTSRSVFGYWGSKFVVFSRMVIACFWLSINSWSGGVFVTLMIRSIWPQYARLKNTIPASQGATSGDFLSFFLFWLLQLPFVFIHPSKLKWVFNIKAIAVPVVALGTLIWAVVKAGGNASNALSNPAHRAAPGAARFIAFMTSVTACQGTWATLSLNIGDFSRYCKSPNATYIQVIVVPLLFSLLSVFAAITAACCAFVYGDAGSYYQPYDVVALWDTSAGGRAAMFLASLAWALANVTTNITANSISAANDMTSLAPKYIDIKRGQLIAITVGVWGFAPWKVLATAADFLTFMSSYSIVLAPIAAIMAVDFFFVKKSKVDIYELYKPDGIYRFSKGWNWRAYIALAIAIAPNLPGMINAINSTVSIGNVRYIYMVSNIAGDFIAILVYLLLCRFFPAYDSLVDVPVHDLIQPDSTDYGHYGSYGHEQYHNGSGNDKDGGVETDVKAV</sequence>
<accession>A0AAW0Z5E4</accession>
<comment type="similarity">
    <text evidence="2">Belongs to the purine-cytosine permease (2.A.39) family.</text>
</comment>